<reference evidence="1" key="1">
    <citation type="submission" date="2020-08" db="EMBL/GenBank/DDBJ databases">
        <title>Genome public.</title>
        <authorList>
            <person name="Liu C."/>
            <person name="Sun Q."/>
        </authorList>
    </citation>
    <scope>NUCLEOTIDE SEQUENCE</scope>
    <source>
        <strain evidence="1">NSJ-40</strain>
    </source>
</reference>
<protein>
    <submittedName>
        <fullName evidence="1">Uncharacterized protein</fullName>
    </submittedName>
</protein>
<sequence>MFEQTQPVSFFLGANTPSGFVGYLDDLYDAKSGWHAFLIKSGPGTGKNTLIRAVLHAMVALEEPVEAICCSSDPNSLDGLRCPRLKLCILDATAPHIMEPRYWGAGEETVDLCACMRSALLRSDAAEIIRLTDACSAMHARCRSLLRGASVFLNETAQIAAEYTDFSKIVHTADRIAAFTFGRKSAVPGTETRRFLSAVTPEGHVFFEKTIPSLCDTIYSIEDETGAASGVFLSVIREKALQAGYPIITCACPLNPQKKLEHLLIPSLHLGFTTANRWHRLDAPVFRRIHAARFTDLHAMRARKQTMAFYRRTAKLFLQEAISAAKSAKLLHDQMESFYIPAMNWEKADVLQHSIVSQFESASRAYSEKIRS</sequence>
<accession>A0A926DC74</accession>
<evidence type="ECO:0000313" key="1">
    <source>
        <dbReference type="EMBL" id="MBC8534644.1"/>
    </source>
</evidence>
<dbReference type="RefSeq" id="WP_249320230.1">
    <property type="nucleotide sequence ID" value="NZ_JACRSN010000020.1"/>
</dbReference>
<organism evidence="1 2">
    <name type="scientific">Yeguia hominis</name>
    <dbReference type="NCBI Taxonomy" id="2763662"/>
    <lineage>
        <taxon>Bacteria</taxon>
        <taxon>Bacillati</taxon>
        <taxon>Bacillota</taxon>
        <taxon>Clostridia</taxon>
        <taxon>Eubacteriales</taxon>
        <taxon>Yeguiaceae</taxon>
        <taxon>Yeguia</taxon>
    </lineage>
</organism>
<gene>
    <name evidence="1" type="ORF">IAG03_11745</name>
</gene>
<evidence type="ECO:0000313" key="2">
    <source>
        <dbReference type="Proteomes" id="UP000651482"/>
    </source>
</evidence>
<comment type="caution">
    <text evidence="1">The sequence shown here is derived from an EMBL/GenBank/DDBJ whole genome shotgun (WGS) entry which is preliminary data.</text>
</comment>
<name>A0A926DC74_9FIRM</name>
<keyword evidence="2" id="KW-1185">Reference proteome</keyword>
<dbReference type="AlphaFoldDB" id="A0A926DC74"/>
<dbReference type="EMBL" id="JACRSN010000020">
    <property type="protein sequence ID" value="MBC8534644.1"/>
    <property type="molecule type" value="Genomic_DNA"/>
</dbReference>
<dbReference type="Proteomes" id="UP000651482">
    <property type="component" value="Unassembled WGS sequence"/>
</dbReference>
<proteinExistence type="predicted"/>